<comment type="function">
    <text evidence="9">Catalyzes the prenylation of para-hydroxybenzoate (PHB) with an all-trans polyprenyl group. Mediates the second step in the final reaction sequence of plastoquinone-9 (PQ-9) biosynthesis, which is the condensation of the polyisoprenoid side chain with PHB, generating the first membrane-bound Q intermediate 4-hydroxy-3-solanesylbenzoate.</text>
</comment>
<comment type="cofactor">
    <cofactor evidence="1 9">
        <name>Mg(2+)</name>
        <dbReference type="ChEBI" id="CHEBI:18420"/>
    </cofactor>
</comment>
<reference evidence="10 11" key="1">
    <citation type="journal article" date="2003" name="Proc. Natl. Acad. Sci. U.S.A.">
        <title>Genome sequence of the cyanobacterium Prochlorococcus marinus SS120, a nearly minimal oxyphototrophic genome.</title>
        <authorList>
            <person name="Dufresne A."/>
            <person name="Salanoubat M."/>
            <person name="Partensky F."/>
            <person name="Artiguenave F."/>
            <person name="Axmann I.M."/>
            <person name="Barbe V."/>
            <person name="Duprat S."/>
            <person name="Galperin M.Y."/>
            <person name="Koonin E.V."/>
            <person name="Le Gall F."/>
            <person name="Makarova K.S."/>
            <person name="Ostrowski M."/>
            <person name="Oztas S."/>
            <person name="Robert C."/>
            <person name="Rogozin I.B."/>
            <person name="Scanlan D.J."/>
            <person name="Tandeau de Marsac N."/>
            <person name="Weissenbach J."/>
            <person name="Wincker P."/>
            <person name="Wolf Y.I."/>
            <person name="Hess W.R."/>
        </authorList>
    </citation>
    <scope>NUCLEOTIDE SEQUENCE [LARGE SCALE GENOMIC DNA]</scope>
    <source>
        <strain evidence="11">SARG / CCMP1375 / SS120</strain>
    </source>
</reference>
<feature type="transmembrane region" description="Helical" evidence="9">
    <location>
        <begin position="91"/>
        <end position="114"/>
    </location>
</feature>
<dbReference type="OrthoDB" id="9782418at2"/>
<feature type="transmembrane region" description="Helical" evidence="9">
    <location>
        <begin position="277"/>
        <end position="294"/>
    </location>
</feature>
<dbReference type="Pfam" id="PF01040">
    <property type="entry name" value="UbiA"/>
    <property type="match status" value="1"/>
</dbReference>
<organism evidence="10 11">
    <name type="scientific">Prochlorococcus marinus (strain SARG / CCMP1375 / SS120)</name>
    <dbReference type="NCBI Taxonomy" id="167539"/>
    <lineage>
        <taxon>Bacteria</taxon>
        <taxon>Bacillati</taxon>
        <taxon>Cyanobacteriota</taxon>
        <taxon>Cyanophyceae</taxon>
        <taxon>Synechococcales</taxon>
        <taxon>Prochlorococcaceae</taxon>
        <taxon>Prochlorococcus</taxon>
    </lineage>
</organism>
<feature type="transmembrane region" description="Helical" evidence="9">
    <location>
        <begin position="26"/>
        <end position="42"/>
    </location>
</feature>
<name>Q7VDC5_PROMA</name>
<protein>
    <recommendedName>
        <fullName evidence="9">4-hydroxybenzoate solanesyltransferase</fullName>
        <ecNumber evidence="9">2.5.1.39</ecNumber>
    </recommendedName>
    <alternativeName>
        <fullName evidence="9">4-HB polyprenyltransferase</fullName>
    </alternativeName>
</protein>
<dbReference type="Proteomes" id="UP000001420">
    <property type="component" value="Chromosome"/>
</dbReference>
<evidence type="ECO:0000313" key="11">
    <source>
        <dbReference type="Proteomes" id="UP000001420"/>
    </source>
</evidence>
<dbReference type="STRING" id="167539.Pro_0455"/>
<comment type="subcellular location">
    <subcellularLocation>
        <location evidence="9">Cell inner membrane</location>
        <topology evidence="9">Multi-pass membrane protein</topology>
    </subcellularLocation>
    <subcellularLocation>
        <location evidence="2">Membrane</location>
        <topology evidence="2">Multi-pass membrane protein</topology>
    </subcellularLocation>
</comment>
<evidence type="ECO:0000256" key="3">
    <source>
        <dbReference type="ARBA" id="ARBA00005985"/>
    </source>
</evidence>
<keyword evidence="8 9" id="KW-0472">Membrane</keyword>
<evidence type="ECO:0000256" key="6">
    <source>
        <dbReference type="ARBA" id="ARBA00022692"/>
    </source>
</evidence>
<dbReference type="PANTHER" id="PTHR11048">
    <property type="entry name" value="PRENYLTRANSFERASES"/>
    <property type="match status" value="1"/>
</dbReference>
<evidence type="ECO:0000256" key="5">
    <source>
        <dbReference type="ARBA" id="ARBA00022679"/>
    </source>
</evidence>
<dbReference type="GO" id="GO:0005886">
    <property type="term" value="C:plasma membrane"/>
    <property type="evidence" value="ECO:0007669"/>
    <property type="project" value="UniProtKB-SubCell"/>
</dbReference>
<keyword evidence="7 9" id="KW-1133">Transmembrane helix</keyword>
<accession>Q7VDC5</accession>
<dbReference type="eggNOG" id="COG0382">
    <property type="taxonomic scope" value="Bacteria"/>
</dbReference>
<feature type="transmembrane region" description="Helical" evidence="9">
    <location>
        <begin position="241"/>
        <end position="256"/>
    </location>
</feature>
<dbReference type="InterPro" id="IPR044878">
    <property type="entry name" value="UbiA_sf"/>
</dbReference>
<evidence type="ECO:0000256" key="2">
    <source>
        <dbReference type="ARBA" id="ARBA00004141"/>
    </source>
</evidence>
<dbReference type="EMBL" id="AE017126">
    <property type="protein sequence ID" value="AAP99501.1"/>
    <property type="molecule type" value="Genomic_DNA"/>
</dbReference>
<evidence type="ECO:0000256" key="9">
    <source>
        <dbReference type="HAMAP-Rule" id="MF_01635"/>
    </source>
</evidence>
<dbReference type="HAMAP" id="MF_01635">
    <property type="entry name" value="UbiA"/>
    <property type="match status" value="1"/>
</dbReference>
<evidence type="ECO:0000256" key="1">
    <source>
        <dbReference type="ARBA" id="ARBA00001946"/>
    </source>
</evidence>
<dbReference type="InterPro" id="IPR039653">
    <property type="entry name" value="Prenyltransferase"/>
</dbReference>
<feature type="transmembrane region" description="Helical" evidence="9">
    <location>
        <begin position="48"/>
        <end position="70"/>
    </location>
</feature>
<dbReference type="InterPro" id="IPR030470">
    <property type="entry name" value="UbiA_prenylTrfase_CS"/>
</dbReference>
<dbReference type="PATRIC" id="fig|167539.5.peg.466"/>
<keyword evidence="11" id="KW-1185">Reference proteome</keyword>
<keyword evidence="6 9" id="KW-0812">Transmembrane</keyword>
<dbReference type="GO" id="GO:0008412">
    <property type="term" value="F:4-hydroxybenzoate polyprenyltransferase activity"/>
    <property type="evidence" value="ECO:0007669"/>
    <property type="project" value="UniProtKB-EC"/>
</dbReference>
<dbReference type="FunFam" id="1.20.120.1780:FF:000001">
    <property type="entry name" value="4-hydroxybenzoate octaprenyltransferase"/>
    <property type="match status" value="1"/>
</dbReference>
<dbReference type="GO" id="GO:0006744">
    <property type="term" value="P:ubiquinone biosynthetic process"/>
    <property type="evidence" value="ECO:0007669"/>
    <property type="project" value="TreeGrafter"/>
</dbReference>
<dbReference type="InterPro" id="IPR000537">
    <property type="entry name" value="UbiA_prenyltransferase"/>
</dbReference>
<sequence length="296" mass="32888">MKSFLLTKKLLNIFHLLRWNKPTGRLILLIPAGWSLWLTPNAPPSKELVTLIIAGAISVSGAGCIANDLWDRKIDSKVKRTKNRPLANGSLSIVEAFSLLIFLLIISLKVILLLPTPSQNLSLKLAAMALVPILIYPSSKRWFRYPQVLLAFCWGFAVLIPWAASEHSLNGGFPLLTCWLATMVWTFGFDTVYAMADKDDDKKLGLQSSALSLGQKALKSVFICYALTSTLIAFSALTKDIGIIFWPFWLIASIGMQKEVFSLKELEANTNKFGKHFRNQVFLGGLILFGLILGNF</sequence>
<comment type="similarity">
    <text evidence="3 9">Belongs to the UbiA prenyltransferase family.</text>
</comment>
<comment type="catalytic activity">
    <reaction evidence="9">
        <text>all-trans-nonaprenyl diphosphate + 4-hydroxybenzoate = 4-hydroxy-3-(all-trans-nonaprenyl)benzoate + diphosphate</text>
        <dbReference type="Rhea" id="RHEA:17709"/>
        <dbReference type="ChEBI" id="CHEBI:17879"/>
        <dbReference type="ChEBI" id="CHEBI:33019"/>
        <dbReference type="ChEBI" id="CHEBI:58391"/>
        <dbReference type="ChEBI" id="CHEBI:84502"/>
        <dbReference type="EC" id="2.5.1.39"/>
    </reaction>
</comment>
<dbReference type="NCBIfam" id="NF009514">
    <property type="entry name" value="PRK12873.1"/>
    <property type="match status" value="1"/>
</dbReference>
<keyword evidence="9" id="KW-0460">Magnesium</keyword>
<dbReference type="HOGENOM" id="CLU_034879_1_1_3"/>
<dbReference type="RefSeq" id="WP_011124610.1">
    <property type="nucleotide sequence ID" value="NC_005042.1"/>
</dbReference>
<dbReference type="PROSITE" id="PS00943">
    <property type="entry name" value="UBIA"/>
    <property type="match status" value="1"/>
</dbReference>
<evidence type="ECO:0000256" key="7">
    <source>
        <dbReference type="ARBA" id="ARBA00022989"/>
    </source>
</evidence>
<evidence type="ECO:0000313" key="10">
    <source>
        <dbReference type="EMBL" id="AAP99501.1"/>
    </source>
</evidence>
<keyword evidence="4 9" id="KW-0997">Cell inner membrane</keyword>
<feature type="transmembrane region" description="Helical" evidence="9">
    <location>
        <begin position="171"/>
        <end position="196"/>
    </location>
</feature>
<gene>
    <name evidence="10" type="primary">ubiA</name>
    <name evidence="9" type="synonym">plqA</name>
    <name evidence="10" type="ordered locus">Pro_0455</name>
</gene>
<evidence type="ECO:0000256" key="8">
    <source>
        <dbReference type="ARBA" id="ARBA00023136"/>
    </source>
</evidence>
<keyword evidence="5 9" id="KW-0808">Transferase</keyword>
<dbReference type="Gene3D" id="1.10.357.140">
    <property type="entry name" value="UbiA prenyltransferase"/>
    <property type="match status" value="1"/>
</dbReference>
<dbReference type="PANTHER" id="PTHR11048:SF28">
    <property type="entry name" value="4-HYDROXYBENZOATE POLYPRENYLTRANSFERASE, MITOCHONDRIAL"/>
    <property type="match status" value="1"/>
</dbReference>
<proteinExistence type="inferred from homology"/>
<dbReference type="Gene3D" id="1.20.120.1780">
    <property type="entry name" value="UbiA prenyltransferase"/>
    <property type="match status" value="1"/>
</dbReference>
<evidence type="ECO:0000256" key="4">
    <source>
        <dbReference type="ARBA" id="ARBA00022519"/>
    </source>
</evidence>
<dbReference type="CDD" id="cd13959">
    <property type="entry name" value="PT_UbiA_COQ2"/>
    <property type="match status" value="1"/>
</dbReference>
<dbReference type="EnsemblBacteria" id="AAP99501">
    <property type="protein sequence ID" value="AAP99501"/>
    <property type="gene ID" value="Pro_0455"/>
</dbReference>
<dbReference type="EC" id="2.5.1.39" evidence="9"/>
<dbReference type="AlphaFoldDB" id="Q7VDC5"/>
<dbReference type="InterPro" id="IPR006370">
    <property type="entry name" value="HB_polyprenyltransferase-like"/>
</dbReference>
<dbReference type="KEGG" id="pma:Pro_0455"/>
<keyword evidence="9" id="KW-1003">Cell membrane</keyword>
<feature type="transmembrane region" description="Helical" evidence="9">
    <location>
        <begin position="148"/>
        <end position="165"/>
    </location>
</feature>